<dbReference type="EMBL" id="LR824543">
    <property type="protein sequence ID" value="CAH1636118.1"/>
    <property type="molecule type" value="Genomic_DNA"/>
</dbReference>
<proteinExistence type="predicted"/>
<sequence length="1145" mass="127586">MLRLCVLGVVFALLSGILPRGDSLRTTTVFTGQEFTVGVSAVAELSEVIVECILLADHRDLIIAFIPGDEIDNEKRFQVLDDKDCSVKVTDVERADMGIWEMRYETETGPGNNSDSIYVIVNEANTAPGDDNDNDKEEDLGTMLDTIQHFVREEDVIDVSLDTSAGEEDCYVRAPGGELTKVAPDFEMDSVVVQASSLLVSCRISIGPINENALGGWLLCGESNNDMRCQPVTIAWNDPNNPSARPGSSIQPRFEHSVNYGLTVNPGVSSPSGFGAVSCHVVTPNGEDLVITKDTKYRNLARVGFNHLNLCSIIFSITDADSLGDWTIYGRFRSSRNLQEIHQPLRFTIYNEDNPYEQAYNVTDLPDFKQVVILKTALTVTLSDISEVDNCVCETPSRKIYNLDNAYELKRLKGVELRVPTGESSCQLVFHSITTDVLGKWRFVGKFSHGHIHTEKRQKVYLIQEDPRNPIVDDFRTVEILSPQIIDTKLETTHRVTIASTGSVENESCHILTPTGLQYAFITGFNVSNVEIVTGSGIDCGVEVHVYNTEMIGDWTLISRAVRRSGTTAIHIERRRTFSIHVEEVLAAGNPITITEGSDLYLRLPVTTEMFKTCKLFGPTGEDLNEKQYLIDDIHRESCGYIIEKVNLTQSGTWSIIFGKSIIYRANIQVNVLEPVQIAVQDQQWTVGQAVNMTMGPADAVYCNLYNSRRDTVFDDFGPCRVEIDKVTSDLRGQWLIYVGVPGSIGVRYQKFNVDVLSSDWRPFVTTEVVEAENMVTLSCSVSSNYVVQACKFATPEGHILLANHGVGQGVYAGASRYETDTNSLRCKITLTNPELRTRGIWRCAVHTKDNTGYGFLTYFRGYKPEHTSSSDRNDVTVPFLQSQFPFYSVTEGESTILSCSISAPIRYCYFRSPNGTVFNVGPSLASESYEYVGNGFDSGECGVKFNELGTDHTGTWSCSVGLTNFEERSDAFEVGVSEPIRVFHTWRSGVLEIGAIAGDWKPLDYCRFVRNDGLGFNSINPPPDFYMYQWSIYEGRCILTITDPTGWDLQPWTVFVKVTGETNERSDNTGMLQRPAEANSKASKILFWMLGATMGFLFIVAAVSLIPPKNRKWTYERAASIRNSFRRHPTPTQEAVQNDLPPKV</sequence>
<evidence type="ECO:0000256" key="2">
    <source>
        <dbReference type="SAM" id="Phobius"/>
    </source>
</evidence>
<feature type="region of interest" description="Disordered" evidence="1">
    <location>
        <begin position="1125"/>
        <end position="1145"/>
    </location>
</feature>
<accession>A0A9P0HXB6</accession>
<keyword evidence="2" id="KW-0472">Membrane</keyword>
<dbReference type="SUPFAM" id="SSF48726">
    <property type="entry name" value="Immunoglobulin"/>
    <property type="match status" value="1"/>
</dbReference>
<keyword evidence="2" id="KW-1133">Transmembrane helix</keyword>
<feature type="transmembrane region" description="Helical" evidence="2">
    <location>
        <begin position="1086"/>
        <end position="1108"/>
    </location>
</feature>
<evidence type="ECO:0008006" key="6">
    <source>
        <dbReference type="Google" id="ProtNLM"/>
    </source>
</evidence>
<keyword evidence="2" id="KW-0812">Transmembrane</keyword>
<evidence type="ECO:0000256" key="3">
    <source>
        <dbReference type="SAM" id="SignalP"/>
    </source>
</evidence>
<reference evidence="4" key="1">
    <citation type="submission" date="2022-02" db="EMBL/GenBank/DDBJ databases">
        <authorList>
            <person name="King R."/>
        </authorList>
    </citation>
    <scope>NUCLEOTIDE SEQUENCE</scope>
</reference>
<name>A0A9P0HXB6_SPOLI</name>
<dbReference type="InterPro" id="IPR036179">
    <property type="entry name" value="Ig-like_dom_sf"/>
</dbReference>
<dbReference type="Proteomes" id="UP001153321">
    <property type="component" value="Chromosome 12"/>
</dbReference>
<dbReference type="AlphaFoldDB" id="A0A9P0HXB6"/>
<keyword evidence="5" id="KW-1185">Reference proteome</keyword>
<protein>
    <recommendedName>
        <fullName evidence="6">Ig-like domain-containing protein</fullName>
    </recommendedName>
</protein>
<organism evidence="4 5">
    <name type="scientific">Spodoptera littoralis</name>
    <name type="common">Egyptian cotton leafworm</name>
    <dbReference type="NCBI Taxonomy" id="7109"/>
    <lineage>
        <taxon>Eukaryota</taxon>
        <taxon>Metazoa</taxon>
        <taxon>Ecdysozoa</taxon>
        <taxon>Arthropoda</taxon>
        <taxon>Hexapoda</taxon>
        <taxon>Insecta</taxon>
        <taxon>Pterygota</taxon>
        <taxon>Neoptera</taxon>
        <taxon>Endopterygota</taxon>
        <taxon>Lepidoptera</taxon>
        <taxon>Glossata</taxon>
        <taxon>Ditrysia</taxon>
        <taxon>Noctuoidea</taxon>
        <taxon>Noctuidae</taxon>
        <taxon>Amphipyrinae</taxon>
        <taxon>Spodoptera</taxon>
    </lineage>
</organism>
<gene>
    <name evidence="4" type="ORF">SPLIT_LOCUS1480</name>
</gene>
<feature type="signal peptide" evidence="3">
    <location>
        <begin position="1"/>
        <end position="23"/>
    </location>
</feature>
<feature type="chain" id="PRO_5040208096" description="Ig-like domain-containing protein" evidence="3">
    <location>
        <begin position="24"/>
        <end position="1145"/>
    </location>
</feature>
<evidence type="ECO:0000313" key="5">
    <source>
        <dbReference type="Proteomes" id="UP001153321"/>
    </source>
</evidence>
<evidence type="ECO:0000256" key="1">
    <source>
        <dbReference type="SAM" id="MobiDB-lite"/>
    </source>
</evidence>
<keyword evidence="3" id="KW-0732">Signal</keyword>
<evidence type="ECO:0000313" key="4">
    <source>
        <dbReference type="EMBL" id="CAH1636118.1"/>
    </source>
</evidence>